<accession>A0A1H4T4R6</accession>
<gene>
    <name evidence="2" type="ORF">SAMN05444171_1593</name>
</gene>
<evidence type="ECO:0000256" key="1">
    <source>
        <dbReference type="SAM" id="SignalP"/>
    </source>
</evidence>
<dbReference type="Proteomes" id="UP000183208">
    <property type="component" value="Unassembled WGS sequence"/>
</dbReference>
<reference evidence="2 3" key="1">
    <citation type="submission" date="2016-10" db="EMBL/GenBank/DDBJ databases">
        <authorList>
            <person name="de Groot N.N."/>
        </authorList>
    </citation>
    <scope>NUCLEOTIDE SEQUENCE [LARGE SCALE GENOMIC DNA]</scope>
    <source>
        <strain evidence="2 3">GAS522</strain>
    </source>
</reference>
<feature type="signal peptide" evidence="1">
    <location>
        <begin position="1"/>
        <end position="26"/>
    </location>
</feature>
<sequence>MKIPIALVIPAFLSLTVASSFAPAFAAPPKWSCSSASAACIKLYSDSPELAAKCQPARASCMSTGTFVGPKGKAFPGMVKR</sequence>
<protein>
    <submittedName>
        <fullName evidence="2">Uncharacterized protein</fullName>
    </submittedName>
</protein>
<organism evidence="2 3">
    <name type="scientific">Bradyrhizobium lablabi</name>
    <dbReference type="NCBI Taxonomy" id="722472"/>
    <lineage>
        <taxon>Bacteria</taxon>
        <taxon>Pseudomonadati</taxon>
        <taxon>Pseudomonadota</taxon>
        <taxon>Alphaproteobacteria</taxon>
        <taxon>Hyphomicrobiales</taxon>
        <taxon>Nitrobacteraceae</taxon>
        <taxon>Bradyrhizobium</taxon>
    </lineage>
</organism>
<evidence type="ECO:0000313" key="3">
    <source>
        <dbReference type="Proteomes" id="UP000183208"/>
    </source>
</evidence>
<proteinExistence type="predicted"/>
<dbReference type="AlphaFoldDB" id="A0A1H4T4R6"/>
<name>A0A1H4T4R6_9BRAD</name>
<feature type="chain" id="PRO_5010238308" evidence="1">
    <location>
        <begin position="27"/>
        <end position="81"/>
    </location>
</feature>
<keyword evidence="1" id="KW-0732">Signal</keyword>
<dbReference type="EMBL" id="FNTI01000001">
    <property type="protein sequence ID" value="SEC51300.1"/>
    <property type="molecule type" value="Genomic_DNA"/>
</dbReference>
<evidence type="ECO:0000313" key="2">
    <source>
        <dbReference type="EMBL" id="SEC51300.1"/>
    </source>
</evidence>